<dbReference type="Gene3D" id="3.40.50.1820">
    <property type="entry name" value="alpha/beta hydrolase"/>
    <property type="match status" value="1"/>
</dbReference>
<dbReference type="Proteomes" id="UP000649179">
    <property type="component" value="Unassembled WGS sequence"/>
</dbReference>
<accession>A0A917BR10</accession>
<gene>
    <name evidence="3" type="ORF">GCM10011519_30260</name>
</gene>
<dbReference type="PANTHER" id="PTHR37946:SF1">
    <property type="entry name" value="SLL1969 PROTEIN"/>
    <property type="match status" value="1"/>
</dbReference>
<dbReference type="InterPro" id="IPR029058">
    <property type="entry name" value="AB_hydrolase_fold"/>
</dbReference>
<dbReference type="AlphaFoldDB" id="A0A917BR10"/>
<dbReference type="Pfam" id="PF00561">
    <property type="entry name" value="Abhydrolase_1"/>
    <property type="match status" value="1"/>
</dbReference>
<evidence type="ECO:0000313" key="3">
    <source>
        <dbReference type="EMBL" id="GGF54303.1"/>
    </source>
</evidence>
<evidence type="ECO:0000256" key="1">
    <source>
        <dbReference type="SAM" id="MobiDB-lite"/>
    </source>
</evidence>
<keyword evidence="4" id="KW-1185">Reference proteome</keyword>
<evidence type="ECO:0000259" key="2">
    <source>
        <dbReference type="Pfam" id="PF00561"/>
    </source>
</evidence>
<name>A0A917BR10_9ACTN</name>
<dbReference type="InterPro" id="IPR000073">
    <property type="entry name" value="AB_hydrolase_1"/>
</dbReference>
<dbReference type="RefSeq" id="WP_188780523.1">
    <property type="nucleotide sequence ID" value="NZ_BMKQ01000001.1"/>
</dbReference>
<protein>
    <recommendedName>
        <fullName evidence="2">AB hydrolase-1 domain-containing protein</fullName>
    </recommendedName>
</protein>
<reference evidence="3" key="2">
    <citation type="submission" date="2020-09" db="EMBL/GenBank/DDBJ databases">
        <authorList>
            <person name="Sun Q."/>
            <person name="Zhou Y."/>
        </authorList>
    </citation>
    <scope>NUCLEOTIDE SEQUENCE</scope>
    <source>
        <strain evidence="3">CGMCC 1.16067</strain>
    </source>
</reference>
<organism evidence="3 4">
    <name type="scientific">Marmoricola endophyticus</name>
    <dbReference type="NCBI Taxonomy" id="2040280"/>
    <lineage>
        <taxon>Bacteria</taxon>
        <taxon>Bacillati</taxon>
        <taxon>Actinomycetota</taxon>
        <taxon>Actinomycetes</taxon>
        <taxon>Propionibacteriales</taxon>
        <taxon>Nocardioidaceae</taxon>
        <taxon>Marmoricola</taxon>
    </lineage>
</organism>
<dbReference type="SUPFAM" id="SSF53474">
    <property type="entry name" value="alpha/beta-Hydrolases"/>
    <property type="match status" value="1"/>
</dbReference>
<proteinExistence type="predicted"/>
<dbReference type="GO" id="GO:0003824">
    <property type="term" value="F:catalytic activity"/>
    <property type="evidence" value="ECO:0007669"/>
    <property type="project" value="UniProtKB-ARBA"/>
</dbReference>
<reference evidence="3" key="1">
    <citation type="journal article" date="2014" name="Int. J. Syst. Evol. Microbiol.">
        <title>Complete genome sequence of Corynebacterium casei LMG S-19264T (=DSM 44701T), isolated from a smear-ripened cheese.</title>
        <authorList>
            <consortium name="US DOE Joint Genome Institute (JGI-PGF)"/>
            <person name="Walter F."/>
            <person name="Albersmeier A."/>
            <person name="Kalinowski J."/>
            <person name="Ruckert C."/>
        </authorList>
    </citation>
    <scope>NUCLEOTIDE SEQUENCE</scope>
    <source>
        <strain evidence="3">CGMCC 1.16067</strain>
    </source>
</reference>
<feature type="region of interest" description="Disordered" evidence="1">
    <location>
        <begin position="268"/>
        <end position="303"/>
    </location>
</feature>
<dbReference type="PANTHER" id="PTHR37946">
    <property type="entry name" value="SLL1969 PROTEIN"/>
    <property type="match status" value="1"/>
</dbReference>
<sequence>MLTSRGTFLRPEEYAGPGPLWSLGREGAVAAEVLRGERHRRSQRRTLRGLAWARVGRVVVNEPVLLVPGFMAGDWSLVRLAEHLRGEGWRTYRSAIRVNAGCTMSTAEALERRLEQIAERRQAKVSIVGHSLGGMLGRGLAARRPDLVAGLVTMGSPVLAPGAVNQLLGLNAAALTGLHRLGLRSVMGADCVSGDCARESWERSHAPLDPAIGFTAIWSRRDGVVDWRSCLDPAAEHVEARCSHLGMAVDPLVRDQVAHALAEQRLTRAAHAGAEREPDARLSPASPPAGRPVEAGLRHAASR</sequence>
<evidence type="ECO:0000313" key="4">
    <source>
        <dbReference type="Proteomes" id="UP000649179"/>
    </source>
</evidence>
<comment type="caution">
    <text evidence="3">The sequence shown here is derived from an EMBL/GenBank/DDBJ whole genome shotgun (WGS) entry which is preliminary data.</text>
</comment>
<feature type="domain" description="AB hydrolase-1" evidence="2">
    <location>
        <begin position="96"/>
        <end position="160"/>
    </location>
</feature>
<dbReference type="EMBL" id="BMKQ01000001">
    <property type="protein sequence ID" value="GGF54303.1"/>
    <property type="molecule type" value="Genomic_DNA"/>
</dbReference>